<dbReference type="AlphaFoldDB" id="A0A5C6XGK3"/>
<reference evidence="2 3" key="1">
    <citation type="submission" date="2019-08" db="EMBL/GenBank/DDBJ databases">
        <title>Bradymonadales sp. TMQ4.</title>
        <authorList>
            <person name="Liang Q."/>
        </authorList>
    </citation>
    <scope>NUCLEOTIDE SEQUENCE [LARGE SCALE GENOMIC DNA]</scope>
    <source>
        <strain evidence="2 3">TMQ4</strain>
    </source>
</reference>
<name>A0A5C6XGK3_9DELT</name>
<dbReference type="RefSeq" id="WP_146979992.1">
    <property type="nucleotide sequence ID" value="NZ_VOSM01000002.1"/>
</dbReference>
<gene>
    <name evidence="2" type="ORF">FRC98_03870</name>
</gene>
<evidence type="ECO:0000256" key="1">
    <source>
        <dbReference type="SAM" id="MobiDB-lite"/>
    </source>
</evidence>
<feature type="compositionally biased region" description="Polar residues" evidence="1">
    <location>
        <begin position="8"/>
        <end position="25"/>
    </location>
</feature>
<organism evidence="2 3">
    <name type="scientific">Lujinxingia vulgaris</name>
    <dbReference type="NCBI Taxonomy" id="2600176"/>
    <lineage>
        <taxon>Bacteria</taxon>
        <taxon>Deltaproteobacteria</taxon>
        <taxon>Bradymonadales</taxon>
        <taxon>Lujinxingiaceae</taxon>
        <taxon>Lujinxingia</taxon>
    </lineage>
</organism>
<dbReference type="OrthoDB" id="5518112at2"/>
<accession>A0A5C6XGK3</accession>
<proteinExistence type="predicted"/>
<dbReference type="Proteomes" id="UP000321412">
    <property type="component" value="Unassembled WGS sequence"/>
</dbReference>
<evidence type="ECO:0000313" key="2">
    <source>
        <dbReference type="EMBL" id="TXD38045.1"/>
    </source>
</evidence>
<feature type="region of interest" description="Disordered" evidence="1">
    <location>
        <begin position="1"/>
        <end position="27"/>
    </location>
</feature>
<sequence>MSGINGIGSPNSPPISQDLAQTANPNGGRFRQVLSKVADGGLAAVAAVAPIFPGGQLVSMAANGLRELKATSPGGLTPGGQGDQLDRMFDMQKQSQVFNLQYLQLQTEMQADNRRFSTLSNLMKVRHDTAKAAINNMHA</sequence>
<comment type="caution">
    <text evidence="2">The sequence shown here is derived from an EMBL/GenBank/DDBJ whole genome shotgun (WGS) entry which is preliminary data.</text>
</comment>
<protein>
    <submittedName>
        <fullName evidence="2">Uncharacterized protein</fullName>
    </submittedName>
</protein>
<evidence type="ECO:0000313" key="3">
    <source>
        <dbReference type="Proteomes" id="UP000321412"/>
    </source>
</evidence>
<keyword evidence="3" id="KW-1185">Reference proteome</keyword>
<dbReference type="EMBL" id="VOSM01000002">
    <property type="protein sequence ID" value="TXD38045.1"/>
    <property type="molecule type" value="Genomic_DNA"/>
</dbReference>